<dbReference type="GO" id="GO:0004668">
    <property type="term" value="F:protein-arginine deiminase activity"/>
    <property type="evidence" value="ECO:0007669"/>
    <property type="project" value="InterPro"/>
</dbReference>
<reference evidence="2" key="2">
    <citation type="submission" date="2021-04" db="EMBL/GenBank/DDBJ databases">
        <authorList>
            <person name="Gilroy R."/>
        </authorList>
    </citation>
    <scope>NUCLEOTIDE SEQUENCE</scope>
    <source>
        <strain evidence="2">14975</strain>
    </source>
</reference>
<dbReference type="AlphaFoldDB" id="A0A9D1VC76"/>
<protein>
    <submittedName>
        <fullName evidence="2">Agmatine deiminase family protein</fullName>
    </submittedName>
</protein>
<dbReference type="GO" id="GO:0047632">
    <property type="term" value="F:agmatine deiminase activity"/>
    <property type="evidence" value="ECO:0007669"/>
    <property type="project" value="TreeGrafter"/>
</dbReference>
<gene>
    <name evidence="2" type="ORF">H9862_07730</name>
</gene>
<sequence>MSTPTPLQGRDLRWPAEWEPQSAVWLSWPHRQDLWQGGLDELIERYTELAAAIAAEAEVRINAAAELHRGIAAQLRARGVERYRLFDHPTNDVWCRDHGPIFTQRRDGGLQIADWRFNAWGGKFAPWDADNRIPEHIAGSLALPRLSSDIILEGGAIEGNGQGLLITTEAVLLNENRNPGLSKQDIEAELLRLLGVTSVFWLGSGIEGDDTDGHIDDMVRFVAPDAVVSITEPDPHSPHYRNLAENNERLQDLRTPDGHRVDIIPLPMPQPLIARDWRLEQLPASYANFLICNGSVIVPIFMQDKEDDRALGILRECFPGRRVVGIDARRLVIEGGAIHCITQQQPAPGSPF</sequence>
<evidence type="ECO:0000313" key="3">
    <source>
        <dbReference type="Proteomes" id="UP000823964"/>
    </source>
</evidence>
<dbReference type="GO" id="GO:0009446">
    <property type="term" value="P:putrescine biosynthetic process"/>
    <property type="evidence" value="ECO:0007669"/>
    <property type="project" value="InterPro"/>
</dbReference>
<dbReference type="Proteomes" id="UP000823964">
    <property type="component" value="Unassembled WGS sequence"/>
</dbReference>
<dbReference type="InterPro" id="IPR007466">
    <property type="entry name" value="Peptidyl-Arg-deiminase_porph"/>
</dbReference>
<evidence type="ECO:0000313" key="2">
    <source>
        <dbReference type="EMBL" id="HIX20471.1"/>
    </source>
</evidence>
<keyword evidence="1" id="KW-0378">Hydrolase</keyword>
<comment type="caution">
    <text evidence="2">The sequence shown here is derived from an EMBL/GenBank/DDBJ whole genome shotgun (WGS) entry which is preliminary data.</text>
</comment>
<dbReference type="EMBL" id="DXFQ01000143">
    <property type="protein sequence ID" value="HIX20471.1"/>
    <property type="molecule type" value="Genomic_DNA"/>
</dbReference>
<dbReference type="PANTHER" id="PTHR31377:SF0">
    <property type="entry name" value="AGMATINE DEIMINASE-RELATED"/>
    <property type="match status" value="1"/>
</dbReference>
<proteinExistence type="predicted"/>
<evidence type="ECO:0000256" key="1">
    <source>
        <dbReference type="ARBA" id="ARBA00022801"/>
    </source>
</evidence>
<accession>A0A9D1VC76</accession>
<organism evidence="2 3">
    <name type="scientific">Candidatus Akkermansia intestinigallinarum</name>
    <dbReference type="NCBI Taxonomy" id="2838431"/>
    <lineage>
        <taxon>Bacteria</taxon>
        <taxon>Pseudomonadati</taxon>
        <taxon>Verrucomicrobiota</taxon>
        <taxon>Verrucomicrobiia</taxon>
        <taxon>Verrucomicrobiales</taxon>
        <taxon>Akkermansiaceae</taxon>
        <taxon>Akkermansia</taxon>
    </lineage>
</organism>
<dbReference type="SUPFAM" id="SSF55909">
    <property type="entry name" value="Pentein"/>
    <property type="match status" value="1"/>
</dbReference>
<dbReference type="Gene3D" id="3.75.10.10">
    <property type="entry name" value="L-arginine/glycine Amidinotransferase, Chain A"/>
    <property type="match status" value="1"/>
</dbReference>
<reference evidence="2" key="1">
    <citation type="journal article" date="2021" name="PeerJ">
        <title>Extensive microbial diversity within the chicken gut microbiome revealed by metagenomics and culture.</title>
        <authorList>
            <person name="Gilroy R."/>
            <person name="Ravi A."/>
            <person name="Getino M."/>
            <person name="Pursley I."/>
            <person name="Horton D.L."/>
            <person name="Alikhan N.F."/>
            <person name="Baker D."/>
            <person name="Gharbi K."/>
            <person name="Hall N."/>
            <person name="Watson M."/>
            <person name="Adriaenssens E.M."/>
            <person name="Foster-Nyarko E."/>
            <person name="Jarju S."/>
            <person name="Secka A."/>
            <person name="Antonio M."/>
            <person name="Oren A."/>
            <person name="Chaudhuri R.R."/>
            <person name="La Ragione R."/>
            <person name="Hildebrand F."/>
            <person name="Pallen M.J."/>
        </authorList>
    </citation>
    <scope>NUCLEOTIDE SEQUENCE</scope>
    <source>
        <strain evidence="2">14975</strain>
    </source>
</reference>
<dbReference type="PANTHER" id="PTHR31377">
    <property type="entry name" value="AGMATINE DEIMINASE-RELATED"/>
    <property type="match status" value="1"/>
</dbReference>
<dbReference type="Pfam" id="PF04371">
    <property type="entry name" value="PAD_porph"/>
    <property type="match status" value="1"/>
</dbReference>
<name>A0A9D1VC76_9BACT</name>